<evidence type="ECO:0000256" key="5">
    <source>
        <dbReference type="ARBA" id="ARBA00023136"/>
    </source>
</evidence>
<feature type="transmembrane region" description="Helical" evidence="6">
    <location>
        <begin position="7"/>
        <end position="35"/>
    </location>
</feature>
<evidence type="ECO:0000256" key="1">
    <source>
        <dbReference type="ARBA" id="ARBA00004141"/>
    </source>
</evidence>
<feature type="transmembrane region" description="Helical" evidence="6">
    <location>
        <begin position="222"/>
        <end position="239"/>
    </location>
</feature>
<dbReference type="PANTHER" id="PTHR43701:SF2">
    <property type="entry name" value="MEMBRANE TRANSPORTER PROTEIN YJNA-RELATED"/>
    <property type="match status" value="1"/>
</dbReference>
<keyword evidence="3 6" id="KW-0812">Transmembrane</keyword>
<keyword evidence="4 6" id="KW-1133">Transmembrane helix</keyword>
<dbReference type="InterPro" id="IPR002781">
    <property type="entry name" value="TM_pro_TauE-like"/>
</dbReference>
<keyword evidence="6" id="KW-1003">Cell membrane</keyword>
<keyword evidence="8" id="KW-1185">Reference proteome</keyword>
<evidence type="ECO:0000313" key="7">
    <source>
        <dbReference type="EMBL" id="PSL44436.1"/>
    </source>
</evidence>
<evidence type="ECO:0000313" key="8">
    <source>
        <dbReference type="Proteomes" id="UP000242310"/>
    </source>
</evidence>
<dbReference type="GO" id="GO:0005886">
    <property type="term" value="C:plasma membrane"/>
    <property type="evidence" value="ECO:0007669"/>
    <property type="project" value="UniProtKB-SubCell"/>
</dbReference>
<dbReference type="PANTHER" id="PTHR43701">
    <property type="entry name" value="MEMBRANE TRANSPORTER PROTEIN MJ0441-RELATED"/>
    <property type="match status" value="1"/>
</dbReference>
<dbReference type="EMBL" id="PYAV01000008">
    <property type="protein sequence ID" value="PSL44436.1"/>
    <property type="molecule type" value="Genomic_DNA"/>
</dbReference>
<comment type="subcellular location">
    <subcellularLocation>
        <location evidence="6">Cell membrane</location>
        <topology evidence="6">Multi-pass membrane protein</topology>
    </subcellularLocation>
    <subcellularLocation>
        <location evidence="1">Membrane</location>
        <topology evidence="1">Multi-pass membrane protein</topology>
    </subcellularLocation>
</comment>
<feature type="transmembrane region" description="Helical" evidence="6">
    <location>
        <begin position="77"/>
        <end position="97"/>
    </location>
</feature>
<feature type="transmembrane region" description="Helical" evidence="6">
    <location>
        <begin position="149"/>
        <end position="165"/>
    </location>
</feature>
<dbReference type="Pfam" id="PF01925">
    <property type="entry name" value="TauE"/>
    <property type="match status" value="1"/>
</dbReference>
<proteinExistence type="inferred from homology"/>
<organism evidence="7 8">
    <name type="scientific">Salsuginibacillus halophilus</name>
    <dbReference type="NCBI Taxonomy" id="517424"/>
    <lineage>
        <taxon>Bacteria</taxon>
        <taxon>Bacillati</taxon>
        <taxon>Bacillota</taxon>
        <taxon>Bacilli</taxon>
        <taxon>Bacillales</taxon>
        <taxon>Bacillaceae</taxon>
        <taxon>Salsuginibacillus</taxon>
    </lineage>
</organism>
<feature type="transmembrane region" description="Helical" evidence="6">
    <location>
        <begin position="197"/>
        <end position="216"/>
    </location>
</feature>
<sequence length="274" mass="29064">MVWVLLFVVGITAGAIGSLMGLGGGIIIVPALLMIGEYTSWLQGITPQNAVGTSLLIMVATGLASTLAYVKQRTVDLQAGAIFFGGSGPGALVGVWLNQGLDADAFFVYFGIFVVFVSFILMVRHRLKPLPLKTDGIQRTYINDNGKETAYGFSILPAVSISFIVGMVSGLFGIGGGTLMVPAMILLFGFPPHFAVATSMFMILLSALISSGAHALLGNVEWLYAVVLIPAAWFGAKLGAAFNQRLSSERLVFVFRLFLIIIGLRLIWQGVTGG</sequence>
<feature type="transmembrane region" description="Helical" evidence="6">
    <location>
        <begin position="50"/>
        <end position="70"/>
    </location>
</feature>
<protein>
    <recommendedName>
        <fullName evidence="6">Probable membrane transporter protein</fullName>
    </recommendedName>
</protein>
<dbReference type="Proteomes" id="UP000242310">
    <property type="component" value="Unassembled WGS sequence"/>
</dbReference>
<reference evidence="7 8" key="1">
    <citation type="submission" date="2018-03" db="EMBL/GenBank/DDBJ databases">
        <title>Genomic Encyclopedia of Type Strains, Phase III (KMG-III): the genomes of soil and plant-associated and newly described type strains.</title>
        <authorList>
            <person name="Whitman W."/>
        </authorList>
    </citation>
    <scope>NUCLEOTIDE SEQUENCE [LARGE SCALE GENOMIC DNA]</scope>
    <source>
        <strain evidence="7 8">CGMCC 1.07653</strain>
    </source>
</reference>
<evidence type="ECO:0000256" key="4">
    <source>
        <dbReference type="ARBA" id="ARBA00022989"/>
    </source>
</evidence>
<accession>A0A2P8HDX9</accession>
<comment type="similarity">
    <text evidence="2 6">Belongs to the 4-toluene sulfonate uptake permease (TSUP) (TC 2.A.102) family.</text>
</comment>
<evidence type="ECO:0000256" key="2">
    <source>
        <dbReference type="ARBA" id="ARBA00009142"/>
    </source>
</evidence>
<gene>
    <name evidence="7" type="ORF">B0H94_10847</name>
</gene>
<dbReference type="AlphaFoldDB" id="A0A2P8HDX9"/>
<comment type="caution">
    <text evidence="7">The sequence shown here is derived from an EMBL/GenBank/DDBJ whole genome shotgun (WGS) entry which is preliminary data.</text>
</comment>
<feature type="transmembrane region" description="Helical" evidence="6">
    <location>
        <begin position="103"/>
        <end position="123"/>
    </location>
</feature>
<dbReference type="InterPro" id="IPR051598">
    <property type="entry name" value="TSUP/Inactive_protease-like"/>
</dbReference>
<evidence type="ECO:0000256" key="6">
    <source>
        <dbReference type="RuleBase" id="RU363041"/>
    </source>
</evidence>
<dbReference type="RefSeq" id="WP_106588914.1">
    <property type="nucleotide sequence ID" value="NZ_PYAV01000008.1"/>
</dbReference>
<evidence type="ECO:0000256" key="3">
    <source>
        <dbReference type="ARBA" id="ARBA00022692"/>
    </source>
</evidence>
<keyword evidence="5 6" id="KW-0472">Membrane</keyword>
<name>A0A2P8HDX9_9BACI</name>
<dbReference type="OrthoDB" id="9780109at2"/>
<feature type="transmembrane region" description="Helical" evidence="6">
    <location>
        <begin position="251"/>
        <end position="268"/>
    </location>
</feature>